<evidence type="ECO:0000256" key="4">
    <source>
        <dbReference type="ARBA" id="ARBA00023136"/>
    </source>
</evidence>
<name>A0A8T3CP73_9TELE</name>
<dbReference type="Pfam" id="PF04103">
    <property type="entry name" value="CD20"/>
    <property type="match status" value="1"/>
</dbReference>
<evidence type="ECO:0000256" key="2">
    <source>
        <dbReference type="ARBA" id="ARBA00022692"/>
    </source>
</evidence>
<keyword evidence="4 5" id="KW-0472">Membrane</keyword>
<feature type="transmembrane region" description="Helical" evidence="5">
    <location>
        <begin position="109"/>
        <end position="132"/>
    </location>
</feature>
<keyword evidence="3 5" id="KW-1133">Transmembrane helix</keyword>
<feature type="transmembrane region" description="Helical" evidence="5">
    <location>
        <begin position="52"/>
        <end position="73"/>
    </location>
</feature>
<organism evidence="6 7">
    <name type="scientific">Albula goreensis</name>
    <dbReference type="NCBI Taxonomy" id="1534307"/>
    <lineage>
        <taxon>Eukaryota</taxon>
        <taxon>Metazoa</taxon>
        <taxon>Chordata</taxon>
        <taxon>Craniata</taxon>
        <taxon>Vertebrata</taxon>
        <taxon>Euteleostomi</taxon>
        <taxon>Actinopterygii</taxon>
        <taxon>Neopterygii</taxon>
        <taxon>Teleostei</taxon>
        <taxon>Albuliformes</taxon>
        <taxon>Albulidae</taxon>
        <taxon>Albula</taxon>
    </lineage>
</organism>
<sequence>MACASPSMMEMIERDEEEGGPGQTLITQYQPTELIPAKRLPLHNLLQKQPGAMGVVQIVSGITSFGLGVVLAAKSTLTLTILFRVPILTGLLFFISGMLSSLMHKFARLLPVCFAVNIGCLCVAGVGILLLIADLSLQSSQMESQMISHVKALILCVTVLDVIITGILLFYLRKELLSTRKKS</sequence>
<dbReference type="InterPro" id="IPR007237">
    <property type="entry name" value="CD20-like"/>
</dbReference>
<comment type="subcellular location">
    <subcellularLocation>
        <location evidence="1">Membrane</location>
        <topology evidence="1">Multi-pass membrane protein</topology>
    </subcellularLocation>
</comment>
<proteinExistence type="predicted"/>
<evidence type="ECO:0000313" key="7">
    <source>
        <dbReference type="Proteomes" id="UP000829720"/>
    </source>
</evidence>
<feature type="transmembrane region" description="Helical" evidence="5">
    <location>
        <begin position="152"/>
        <end position="172"/>
    </location>
</feature>
<protein>
    <submittedName>
        <fullName evidence="6">Uncharacterized protein</fullName>
    </submittedName>
</protein>
<evidence type="ECO:0000313" key="6">
    <source>
        <dbReference type="EMBL" id="KAI1886206.1"/>
    </source>
</evidence>
<accession>A0A8T3CP73</accession>
<evidence type="ECO:0000256" key="3">
    <source>
        <dbReference type="ARBA" id="ARBA00022989"/>
    </source>
</evidence>
<dbReference type="AlphaFoldDB" id="A0A8T3CP73"/>
<keyword evidence="2 5" id="KW-0812">Transmembrane</keyword>
<reference evidence="6" key="1">
    <citation type="submission" date="2021-01" db="EMBL/GenBank/DDBJ databases">
        <authorList>
            <person name="Zahm M."/>
            <person name="Roques C."/>
            <person name="Cabau C."/>
            <person name="Klopp C."/>
            <person name="Donnadieu C."/>
            <person name="Jouanno E."/>
            <person name="Lampietro C."/>
            <person name="Louis A."/>
            <person name="Herpin A."/>
            <person name="Echchiki A."/>
            <person name="Berthelot C."/>
            <person name="Parey E."/>
            <person name="Roest-Crollius H."/>
            <person name="Braasch I."/>
            <person name="Postlethwait J."/>
            <person name="Bobe J."/>
            <person name="Montfort J."/>
            <person name="Bouchez O."/>
            <person name="Begum T."/>
            <person name="Mejri S."/>
            <person name="Adams A."/>
            <person name="Chen W.-J."/>
            <person name="Guiguen Y."/>
        </authorList>
    </citation>
    <scope>NUCLEOTIDE SEQUENCE</scope>
    <source>
        <tissue evidence="6">Blood</tissue>
    </source>
</reference>
<keyword evidence="7" id="KW-1185">Reference proteome</keyword>
<gene>
    <name evidence="6" type="ORF">AGOR_G00211600</name>
</gene>
<dbReference type="GO" id="GO:0016020">
    <property type="term" value="C:membrane"/>
    <property type="evidence" value="ECO:0007669"/>
    <property type="project" value="UniProtKB-SubCell"/>
</dbReference>
<evidence type="ECO:0000256" key="1">
    <source>
        <dbReference type="ARBA" id="ARBA00004141"/>
    </source>
</evidence>
<evidence type="ECO:0000256" key="5">
    <source>
        <dbReference type="SAM" id="Phobius"/>
    </source>
</evidence>
<dbReference type="OrthoDB" id="8951938at2759"/>
<dbReference type="Proteomes" id="UP000829720">
    <property type="component" value="Unassembled WGS sequence"/>
</dbReference>
<comment type="caution">
    <text evidence="6">The sequence shown here is derived from an EMBL/GenBank/DDBJ whole genome shotgun (WGS) entry which is preliminary data.</text>
</comment>
<dbReference type="EMBL" id="JAERUA010000020">
    <property type="protein sequence ID" value="KAI1886206.1"/>
    <property type="molecule type" value="Genomic_DNA"/>
</dbReference>
<feature type="transmembrane region" description="Helical" evidence="5">
    <location>
        <begin position="79"/>
        <end position="102"/>
    </location>
</feature>